<dbReference type="PROSITE" id="PS50943">
    <property type="entry name" value="HTH_CROC1"/>
    <property type="match status" value="1"/>
</dbReference>
<reference evidence="2" key="2">
    <citation type="journal article" date="2021" name="PeerJ">
        <title>Extensive microbial diversity within the chicken gut microbiome revealed by metagenomics and culture.</title>
        <authorList>
            <person name="Gilroy R."/>
            <person name="Ravi A."/>
            <person name="Getino M."/>
            <person name="Pursley I."/>
            <person name="Horton D.L."/>
            <person name="Alikhan N.F."/>
            <person name="Baker D."/>
            <person name="Gharbi K."/>
            <person name="Hall N."/>
            <person name="Watson M."/>
            <person name="Adriaenssens E.M."/>
            <person name="Foster-Nyarko E."/>
            <person name="Jarju S."/>
            <person name="Secka A."/>
            <person name="Antonio M."/>
            <person name="Oren A."/>
            <person name="Chaudhuri R.R."/>
            <person name="La Ragione R."/>
            <person name="Hildebrand F."/>
            <person name="Pallen M.J."/>
        </authorList>
    </citation>
    <scope>NUCLEOTIDE SEQUENCE</scope>
    <source>
        <strain evidence="2">CHK178-757</strain>
    </source>
</reference>
<proteinExistence type="predicted"/>
<dbReference type="SUPFAM" id="SSF47413">
    <property type="entry name" value="lambda repressor-like DNA-binding domains"/>
    <property type="match status" value="1"/>
</dbReference>
<organism evidence="2 3">
    <name type="scientific">Candidatus Scybalocola faecigallinarum</name>
    <dbReference type="NCBI Taxonomy" id="2840941"/>
    <lineage>
        <taxon>Bacteria</taxon>
        <taxon>Bacillati</taxon>
        <taxon>Bacillota</taxon>
        <taxon>Clostridia</taxon>
        <taxon>Lachnospirales</taxon>
        <taxon>Lachnospiraceae</taxon>
        <taxon>Lachnospiraceae incertae sedis</taxon>
        <taxon>Candidatus Scybalocola (ex Gilroy et al. 2021)</taxon>
    </lineage>
</organism>
<protein>
    <submittedName>
        <fullName evidence="2">Helix-turn-helix domain-containing protein</fullName>
    </submittedName>
</protein>
<evidence type="ECO:0000313" key="3">
    <source>
        <dbReference type="Proteomes" id="UP000823927"/>
    </source>
</evidence>
<comment type="caution">
    <text evidence="2">The sequence shown here is derived from an EMBL/GenBank/DDBJ whole genome shotgun (WGS) entry which is preliminary data.</text>
</comment>
<sequence length="116" mass="13066">MENAVNKRILELCKERGYTIYRLSALSGIPTSTITSILKRNNAPTLPTLQKICSALDLTLAQFFSEGFDTLTPSQSEYLTEFNRLTAHERELVLAYIQGINDSRSEAPERTDTSKH</sequence>
<dbReference type="GO" id="GO:0003677">
    <property type="term" value="F:DNA binding"/>
    <property type="evidence" value="ECO:0007669"/>
    <property type="project" value="InterPro"/>
</dbReference>
<dbReference type="InterPro" id="IPR010982">
    <property type="entry name" value="Lambda_DNA-bd_dom_sf"/>
</dbReference>
<dbReference type="SMART" id="SM00530">
    <property type="entry name" value="HTH_XRE"/>
    <property type="match status" value="1"/>
</dbReference>
<dbReference type="Proteomes" id="UP000823927">
    <property type="component" value="Unassembled WGS sequence"/>
</dbReference>
<gene>
    <name evidence="2" type="ORF">IAB46_05535</name>
</gene>
<dbReference type="InterPro" id="IPR001387">
    <property type="entry name" value="Cro/C1-type_HTH"/>
</dbReference>
<reference evidence="2" key="1">
    <citation type="submission" date="2020-10" db="EMBL/GenBank/DDBJ databases">
        <authorList>
            <person name="Gilroy R."/>
        </authorList>
    </citation>
    <scope>NUCLEOTIDE SEQUENCE</scope>
    <source>
        <strain evidence="2">CHK178-757</strain>
    </source>
</reference>
<accession>A0A9D1JQA5</accession>
<evidence type="ECO:0000259" key="1">
    <source>
        <dbReference type="PROSITE" id="PS50943"/>
    </source>
</evidence>
<feature type="domain" description="HTH cro/C1-type" evidence="1">
    <location>
        <begin position="9"/>
        <end position="63"/>
    </location>
</feature>
<dbReference type="Pfam" id="PF13443">
    <property type="entry name" value="HTH_26"/>
    <property type="match status" value="1"/>
</dbReference>
<name>A0A9D1JQA5_9FIRM</name>
<dbReference type="Gene3D" id="1.10.260.40">
    <property type="entry name" value="lambda repressor-like DNA-binding domains"/>
    <property type="match status" value="1"/>
</dbReference>
<dbReference type="EMBL" id="DVIT01000022">
    <property type="protein sequence ID" value="HIS47011.1"/>
    <property type="molecule type" value="Genomic_DNA"/>
</dbReference>
<dbReference type="CDD" id="cd00093">
    <property type="entry name" value="HTH_XRE"/>
    <property type="match status" value="1"/>
</dbReference>
<dbReference type="AlphaFoldDB" id="A0A9D1JQA5"/>
<evidence type="ECO:0000313" key="2">
    <source>
        <dbReference type="EMBL" id="HIS47011.1"/>
    </source>
</evidence>